<evidence type="ECO:0000256" key="11">
    <source>
        <dbReference type="PROSITE-ProRule" id="PRU10141"/>
    </source>
</evidence>
<keyword evidence="10" id="KW-0472">Membrane</keyword>
<dbReference type="InterPro" id="IPR017441">
    <property type="entry name" value="Protein_kinase_ATP_BS"/>
</dbReference>
<name>A0AAD8TRD6_LOLMU</name>
<dbReference type="PROSITE" id="PS50011">
    <property type="entry name" value="PROTEIN_KINASE_DOM"/>
    <property type="match status" value="2"/>
</dbReference>
<keyword evidence="14" id="KW-1185">Reference proteome</keyword>
<dbReference type="SMART" id="SM00220">
    <property type="entry name" value="S_TKc"/>
    <property type="match status" value="2"/>
</dbReference>
<dbReference type="PANTHER" id="PTHR47974">
    <property type="entry name" value="OS07G0415500 PROTEIN"/>
    <property type="match status" value="1"/>
</dbReference>
<dbReference type="PANTHER" id="PTHR47974:SF6">
    <property type="entry name" value="NON-SPECIFIC SERINE_THREONINE PROTEIN KINASE"/>
    <property type="match status" value="1"/>
</dbReference>
<evidence type="ECO:0000256" key="5">
    <source>
        <dbReference type="ARBA" id="ARBA00022729"/>
    </source>
</evidence>
<dbReference type="Gene3D" id="1.10.510.10">
    <property type="entry name" value="Transferase(Phosphotransferase) domain 1"/>
    <property type="match status" value="2"/>
</dbReference>
<evidence type="ECO:0000256" key="7">
    <source>
        <dbReference type="ARBA" id="ARBA00022777"/>
    </source>
</evidence>
<evidence type="ECO:0000256" key="9">
    <source>
        <dbReference type="ARBA" id="ARBA00022989"/>
    </source>
</evidence>
<dbReference type="Pfam" id="PF07714">
    <property type="entry name" value="PK_Tyr_Ser-Thr"/>
    <property type="match status" value="1"/>
</dbReference>
<dbReference type="EMBL" id="JAUUTY010000002">
    <property type="protein sequence ID" value="KAK1686399.1"/>
    <property type="molecule type" value="Genomic_DNA"/>
</dbReference>
<evidence type="ECO:0000256" key="8">
    <source>
        <dbReference type="ARBA" id="ARBA00022840"/>
    </source>
</evidence>
<dbReference type="AlphaFoldDB" id="A0AAD8TRD6"/>
<accession>A0AAD8TRD6</accession>
<dbReference type="PROSITE" id="PS00107">
    <property type="entry name" value="PROTEIN_KINASE_ATP"/>
    <property type="match status" value="2"/>
</dbReference>
<feature type="binding site" evidence="11">
    <location>
        <position position="419"/>
    </location>
    <ligand>
        <name>ATP</name>
        <dbReference type="ChEBI" id="CHEBI:30616"/>
    </ligand>
</feature>
<feature type="domain" description="Protein kinase" evidence="12">
    <location>
        <begin position="45"/>
        <end position="314"/>
    </location>
</feature>
<evidence type="ECO:0000256" key="4">
    <source>
        <dbReference type="ARBA" id="ARBA00022692"/>
    </source>
</evidence>
<keyword evidence="8 11" id="KW-0067">ATP-binding</keyword>
<keyword evidence="6 11" id="KW-0547">Nucleotide-binding</keyword>
<keyword evidence="2" id="KW-0723">Serine/threonine-protein kinase</keyword>
<evidence type="ECO:0000313" key="14">
    <source>
        <dbReference type="Proteomes" id="UP001231189"/>
    </source>
</evidence>
<evidence type="ECO:0000256" key="2">
    <source>
        <dbReference type="ARBA" id="ARBA00022527"/>
    </source>
</evidence>
<evidence type="ECO:0000259" key="12">
    <source>
        <dbReference type="PROSITE" id="PS50011"/>
    </source>
</evidence>
<dbReference type="FunFam" id="1.10.510.10:FF:000474">
    <property type="entry name" value="Wall-associated receptor kinase 3"/>
    <property type="match status" value="1"/>
</dbReference>
<comment type="subcellular location">
    <subcellularLocation>
        <location evidence="1">Membrane</location>
        <topology evidence="1">Single-pass membrane protein</topology>
    </subcellularLocation>
</comment>
<dbReference type="FunFam" id="1.10.510.10:FF:000621">
    <property type="entry name" value="Serine/threonine-protein kinase"/>
    <property type="match status" value="1"/>
</dbReference>
<keyword evidence="7" id="KW-0418">Kinase</keyword>
<protein>
    <recommendedName>
        <fullName evidence="12">Protein kinase domain-containing protein</fullName>
    </recommendedName>
</protein>
<dbReference type="SUPFAM" id="SSF56112">
    <property type="entry name" value="Protein kinase-like (PK-like)"/>
    <property type="match status" value="2"/>
</dbReference>
<keyword evidence="5" id="KW-0732">Signal</keyword>
<reference evidence="13" key="1">
    <citation type="submission" date="2023-07" db="EMBL/GenBank/DDBJ databases">
        <title>A chromosome-level genome assembly of Lolium multiflorum.</title>
        <authorList>
            <person name="Chen Y."/>
            <person name="Copetti D."/>
            <person name="Kolliker R."/>
            <person name="Studer B."/>
        </authorList>
    </citation>
    <scope>NUCLEOTIDE SEQUENCE</scope>
    <source>
        <strain evidence="13">02402/16</strain>
        <tissue evidence="13">Leaf</tissue>
    </source>
</reference>
<evidence type="ECO:0000256" key="10">
    <source>
        <dbReference type="ARBA" id="ARBA00023136"/>
    </source>
</evidence>
<feature type="binding site" evidence="11">
    <location>
        <position position="74"/>
    </location>
    <ligand>
        <name>ATP</name>
        <dbReference type="ChEBI" id="CHEBI:30616"/>
    </ligand>
</feature>
<proteinExistence type="predicted"/>
<dbReference type="InterPro" id="IPR011009">
    <property type="entry name" value="Kinase-like_dom_sf"/>
</dbReference>
<dbReference type="Pfam" id="PF00069">
    <property type="entry name" value="Pkinase"/>
    <property type="match status" value="1"/>
</dbReference>
<organism evidence="13 14">
    <name type="scientific">Lolium multiflorum</name>
    <name type="common">Italian ryegrass</name>
    <name type="synonym">Lolium perenne subsp. multiflorum</name>
    <dbReference type="NCBI Taxonomy" id="4521"/>
    <lineage>
        <taxon>Eukaryota</taxon>
        <taxon>Viridiplantae</taxon>
        <taxon>Streptophyta</taxon>
        <taxon>Embryophyta</taxon>
        <taxon>Tracheophyta</taxon>
        <taxon>Spermatophyta</taxon>
        <taxon>Magnoliopsida</taxon>
        <taxon>Liliopsida</taxon>
        <taxon>Poales</taxon>
        <taxon>Poaceae</taxon>
        <taxon>BOP clade</taxon>
        <taxon>Pooideae</taxon>
        <taxon>Poodae</taxon>
        <taxon>Poeae</taxon>
        <taxon>Poeae Chloroplast Group 2 (Poeae type)</taxon>
        <taxon>Loliodinae</taxon>
        <taxon>Loliinae</taxon>
        <taxon>Lolium</taxon>
    </lineage>
</organism>
<dbReference type="FunFam" id="3.30.200.20:FF:000337">
    <property type="entry name" value="Wall-associated receptor kinase 3"/>
    <property type="match status" value="1"/>
</dbReference>
<dbReference type="InterPro" id="IPR000719">
    <property type="entry name" value="Prot_kinase_dom"/>
</dbReference>
<comment type="caution">
    <text evidence="13">The sequence shown here is derived from an EMBL/GenBank/DDBJ whole genome shotgun (WGS) entry which is preliminary data.</text>
</comment>
<dbReference type="InterPro" id="IPR008271">
    <property type="entry name" value="Ser/Thr_kinase_AS"/>
</dbReference>
<evidence type="ECO:0000313" key="13">
    <source>
        <dbReference type="EMBL" id="KAK1686399.1"/>
    </source>
</evidence>
<gene>
    <name evidence="13" type="ORF">QYE76_047247</name>
</gene>
<keyword evidence="4" id="KW-0812">Transmembrane</keyword>
<dbReference type="GO" id="GO:0005524">
    <property type="term" value="F:ATP binding"/>
    <property type="evidence" value="ECO:0007669"/>
    <property type="project" value="UniProtKB-UniRule"/>
</dbReference>
<keyword evidence="9" id="KW-1133">Transmembrane helix</keyword>
<dbReference type="Proteomes" id="UP001231189">
    <property type="component" value="Unassembled WGS sequence"/>
</dbReference>
<dbReference type="GO" id="GO:0004674">
    <property type="term" value="F:protein serine/threonine kinase activity"/>
    <property type="evidence" value="ECO:0007669"/>
    <property type="project" value="UniProtKB-KW"/>
</dbReference>
<keyword evidence="3" id="KW-0808">Transferase</keyword>
<feature type="domain" description="Protein kinase" evidence="12">
    <location>
        <begin position="390"/>
        <end position="680"/>
    </location>
</feature>
<evidence type="ECO:0000256" key="1">
    <source>
        <dbReference type="ARBA" id="ARBA00004167"/>
    </source>
</evidence>
<dbReference type="PROSITE" id="PS00108">
    <property type="entry name" value="PROTEIN_KINASE_ST"/>
    <property type="match status" value="2"/>
</dbReference>
<sequence length="696" mass="78601">MEQKAEIPENMLRDLIQDTDKTKWRLKNNHNIKYFSEDEIKRITSNYSTKLGNGGFGEVYKGVLEDNQSVAVKKYIRSDSLQEFAKEVVIHSQINHKNVVRLIGYCVEESAGMMVLEHVSNGNLSDLLHLGDNRISLARRLNIAIECAEALGCMHSMYSPVLHCDIKPANILLDDNFHAKISDFGISRLLLGDSNTECTINVKGCIGYMDPEFPKQGCLTVKSDVYSFGVVLVELITKTKPTDKAKRVIQRFGKASAKRTSIRELFDADIAKESNIKVLEAIGKIAKDCLKEEYDERPEMNDVAGRLRELRAAVDKTQAKSQTSWRFFSGGQNELKIDNPGAGSVASGSILGKMKNVSIFNRNTVNFKKGLLASDGILQYSYADLKRATKNFANVVGRGAYGTVYRGELPDGRAVAVKKLHGPGGGYAEFWGEVTIMAQMNHLNVSRIWGFCVDKEQLMLVNEFFSNSSLDKYLFAASTGEGDDHQRQLLALDLNTRHRIALGVARAVVYLHEEYSSEWLLHCDIKPENIFLDDNFCPKLSDFGLSKLTSKKEEKVTMSRIRGTRGYMAPEWVIYQPITDKADVYSFGMVLLEIVSGRRNYMFQQDSVGSEDWYFPKWAYEKCYIDRRIEDILDPALLAEASEDEATVERMVNTAMWCLQDRAEMRPSMGKVFKMLEGTIEMIQPEKPTIYCVQDD</sequence>
<dbReference type="Gene3D" id="3.30.200.20">
    <property type="entry name" value="Phosphorylase Kinase, domain 1"/>
    <property type="match status" value="2"/>
</dbReference>
<evidence type="ECO:0000256" key="6">
    <source>
        <dbReference type="ARBA" id="ARBA00022741"/>
    </source>
</evidence>
<dbReference type="GO" id="GO:0016020">
    <property type="term" value="C:membrane"/>
    <property type="evidence" value="ECO:0007669"/>
    <property type="project" value="UniProtKB-SubCell"/>
</dbReference>
<dbReference type="InterPro" id="IPR001245">
    <property type="entry name" value="Ser-Thr/Tyr_kinase_cat_dom"/>
</dbReference>
<evidence type="ECO:0000256" key="3">
    <source>
        <dbReference type="ARBA" id="ARBA00022679"/>
    </source>
</evidence>